<comment type="caution">
    <text evidence="2">The sequence shown here is derived from an EMBL/GenBank/DDBJ whole genome shotgun (WGS) entry which is preliminary data.</text>
</comment>
<dbReference type="InterPro" id="IPR014710">
    <property type="entry name" value="RmlC-like_jellyroll"/>
</dbReference>
<accession>A0ABQ2CJE4</accession>
<dbReference type="EMBL" id="BMKV01000005">
    <property type="protein sequence ID" value="GGI90944.1"/>
    <property type="molecule type" value="Genomic_DNA"/>
</dbReference>
<proteinExistence type="predicted"/>
<protein>
    <recommendedName>
        <fullName evidence="1">(S)-ureidoglycine aminohydrolase cupin domain-containing protein</fullName>
    </recommendedName>
</protein>
<evidence type="ECO:0000313" key="2">
    <source>
        <dbReference type="EMBL" id="GGI90944.1"/>
    </source>
</evidence>
<dbReference type="InterPro" id="IPR008579">
    <property type="entry name" value="UGlyAH_Cupin_dom"/>
</dbReference>
<keyword evidence="3" id="KW-1185">Reference proteome</keyword>
<dbReference type="SUPFAM" id="SSF51182">
    <property type="entry name" value="RmlC-like cupins"/>
    <property type="match status" value="1"/>
</dbReference>
<evidence type="ECO:0000259" key="1">
    <source>
        <dbReference type="Pfam" id="PF05899"/>
    </source>
</evidence>
<dbReference type="Pfam" id="PF05899">
    <property type="entry name" value="Cupin_3"/>
    <property type="match status" value="1"/>
</dbReference>
<organism evidence="2 3">
    <name type="scientific">Pseudarthrobacter scleromae</name>
    <dbReference type="NCBI Taxonomy" id="158897"/>
    <lineage>
        <taxon>Bacteria</taxon>
        <taxon>Bacillati</taxon>
        <taxon>Actinomycetota</taxon>
        <taxon>Actinomycetes</taxon>
        <taxon>Micrococcales</taxon>
        <taxon>Micrococcaceae</taxon>
        <taxon>Pseudarthrobacter</taxon>
    </lineage>
</organism>
<dbReference type="InterPro" id="IPR011051">
    <property type="entry name" value="RmlC_Cupin_sf"/>
</dbReference>
<gene>
    <name evidence="2" type="ORF">GCM10007175_30520</name>
</gene>
<name>A0ABQ2CJE4_9MICC</name>
<sequence length="117" mass="13059">MSTSPTTTGFTVHDSFDPQKYEPFILGQVQWVRSPGDGDRPALSAGFWHVTTEEAPEPFDLLIEADETLHIIEGHLHIEVEGGESFDLRPGSAASFNKGTQTRWTVIEDTTEFFVYS</sequence>
<reference evidence="3" key="1">
    <citation type="journal article" date="2019" name="Int. J. Syst. Evol. Microbiol.">
        <title>The Global Catalogue of Microorganisms (GCM) 10K type strain sequencing project: providing services to taxonomists for standard genome sequencing and annotation.</title>
        <authorList>
            <consortium name="The Broad Institute Genomics Platform"/>
            <consortium name="The Broad Institute Genome Sequencing Center for Infectious Disease"/>
            <person name="Wu L."/>
            <person name="Ma J."/>
        </authorList>
    </citation>
    <scope>NUCLEOTIDE SEQUENCE [LARGE SCALE GENOMIC DNA]</scope>
    <source>
        <strain evidence="3">CGMCC 1.3601</strain>
    </source>
</reference>
<dbReference type="Proteomes" id="UP000658754">
    <property type="component" value="Unassembled WGS sequence"/>
</dbReference>
<feature type="domain" description="(S)-ureidoglycine aminohydrolase cupin" evidence="1">
    <location>
        <begin position="59"/>
        <end position="109"/>
    </location>
</feature>
<evidence type="ECO:0000313" key="3">
    <source>
        <dbReference type="Proteomes" id="UP000658754"/>
    </source>
</evidence>
<dbReference type="Gene3D" id="2.60.120.10">
    <property type="entry name" value="Jelly Rolls"/>
    <property type="match status" value="1"/>
</dbReference>